<feature type="domain" description="AAA+ ATPase" evidence="5">
    <location>
        <begin position="311"/>
        <end position="456"/>
    </location>
</feature>
<comment type="similarity">
    <text evidence="2">Belongs to the AAA ATPase family. BCS1 subfamily.</text>
</comment>
<sequence length="557" mass="62354">MATRNDYRLPATALGASALAVYVLSLLRITNLLGPRQAQVFFRIQQAMLKIPGLYKLATNHQLALTAPLWFGSAIKVIEALINRYHWLKQFVLRSLTVSVTVPVYDHLHHNVESWIAQKELPKRRYYDFTATSGAISVHNPMTGQTKRSPPKKDSKVSLNPVYQDMQIWQGWRPFWIYRDVGRGASSSNGSRITSQSSNRPSSNVGPIKILTLGYSTAPIMKLLEACQKLAAEKLHNQPNDPVVPVYTMPPMTRDDDGYYDGYWGRGESKAMRRLDSVYLDEKVKSELLSKMRRYLNPHRSQMYAVCSVPRRLGLLFHGPPGTGKTSLSLALAGEFQLPLYILDVPNLTCDVELKAFFRTLPKNCIVLLEDIDCVSSSGTREAVAVAEEPEKKTKSKFPPKSRDGLTLSGLLNVIDGPDSTDGCIVIMSSNHPEKLDPALVRPGRVDQKIYLGHVSQKCAETMFFEIYARFRTAIRQMRKAQDEKDNASPPPPIAAMADAELRRHAVEFGARIPPGTLTPADLQVHFFDHEESPCAAVEGLDQLVKERIGSEQRELN</sequence>
<feature type="region of interest" description="Disordered" evidence="4">
    <location>
        <begin position="138"/>
        <end position="157"/>
    </location>
</feature>
<evidence type="ECO:0000256" key="4">
    <source>
        <dbReference type="SAM" id="MobiDB-lite"/>
    </source>
</evidence>
<keyword evidence="3" id="KW-0999">Mitochondrion inner membrane</keyword>
<dbReference type="SMART" id="SM00382">
    <property type="entry name" value="AAA"/>
    <property type="match status" value="1"/>
</dbReference>
<comment type="subcellular location">
    <subcellularLocation>
        <location evidence="1">Mitochondrion inner membrane</location>
        <topology evidence="1">Single-pass membrane protein</topology>
    </subcellularLocation>
</comment>
<evidence type="ECO:0000256" key="1">
    <source>
        <dbReference type="ARBA" id="ARBA00004434"/>
    </source>
</evidence>
<dbReference type="InterPro" id="IPR050747">
    <property type="entry name" value="Mitochondrial_chaperone_BCS1"/>
</dbReference>
<accession>A0ABR1RMB6</accession>
<keyword evidence="7" id="KW-1185">Reference proteome</keyword>
<evidence type="ECO:0000256" key="2">
    <source>
        <dbReference type="ARBA" id="ARBA00007448"/>
    </source>
</evidence>
<evidence type="ECO:0000313" key="6">
    <source>
        <dbReference type="EMBL" id="KAK8015937.1"/>
    </source>
</evidence>
<feature type="compositionally biased region" description="Polar residues" evidence="4">
    <location>
        <begin position="138"/>
        <end position="148"/>
    </location>
</feature>
<dbReference type="Gene3D" id="3.40.50.300">
    <property type="entry name" value="P-loop containing nucleotide triphosphate hydrolases"/>
    <property type="match status" value="1"/>
</dbReference>
<organism evidence="6 7">
    <name type="scientific">Apiospora marii</name>
    <dbReference type="NCBI Taxonomy" id="335849"/>
    <lineage>
        <taxon>Eukaryota</taxon>
        <taxon>Fungi</taxon>
        <taxon>Dikarya</taxon>
        <taxon>Ascomycota</taxon>
        <taxon>Pezizomycotina</taxon>
        <taxon>Sordariomycetes</taxon>
        <taxon>Xylariomycetidae</taxon>
        <taxon>Amphisphaeriales</taxon>
        <taxon>Apiosporaceae</taxon>
        <taxon>Apiospora</taxon>
    </lineage>
</organism>
<reference evidence="6 7" key="1">
    <citation type="submission" date="2023-01" db="EMBL/GenBank/DDBJ databases">
        <title>Analysis of 21 Apiospora genomes using comparative genomics revels a genus with tremendous synthesis potential of carbohydrate active enzymes and secondary metabolites.</title>
        <authorList>
            <person name="Sorensen T."/>
        </authorList>
    </citation>
    <scope>NUCLEOTIDE SEQUENCE [LARGE SCALE GENOMIC DNA]</scope>
    <source>
        <strain evidence="6 7">CBS 20057</strain>
    </source>
</reference>
<evidence type="ECO:0000259" key="5">
    <source>
        <dbReference type="SMART" id="SM00382"/>
    </source>
</evidence>
<dbReference type="Pfam" id="PF00004">
    <property type="entry name" value="AAA"/>
    <property type="match status" value="1"/>
</dbReference>
<dbReference type="InterPro" id="IPR003959">
    <property type="entry name" value="ATPase_AAA_core"/>
</dbReference>
<protein>
    <submittedName>
        <fullName evidence="6">ATPase</fullName>
    </submittedName>
</protein>
<gene>
    <name evidence="6" type="ORF">PG991_008825</name>
</gene>
<keyword evidence="3" id="KW-0472">Membrane</keyword>
<comment type="caution">
    <text evidence="6">The sequence shown here is derived from an EMBL/GenBank/DDBJ whole genome shotgun (WGS) entry which is preliminary data.</text>
</comment>
<dbReference type="InterPro" id="IPR027417">
    <property type="entry name" value="P-loop_NTPase"/>
</dbReference>
<dbReference type="SUPFAM" id="SSF52540">
    <property type="entry name" value="P-loop containing nucleoside triphosphate hydrolases"/>
    <property type="match status" value="1"/>
</dbReference>
<dbReference type="Proteomes" id="UP001396898">
    <property type="component" value="Unassembled WGS sequence"/>
</dbReference>
<dbReference type="InterPro" id="IPR003593">
    <property type="entry name" value="AAA+_ATPase"/>
</dbReference>
<proteinExistence type="inferred from homology"/>
<dbReference type="InterPro" id="IPR014851">
    <property type="entry name" value="BCS1_N"/>
</dbReference>
<evidence type="ECO:0000256" key="3">
    <source>
        <dbReference type="ARBA" id="ARBA00022792"/>
    </source>
</evidence>
<name>A0ABR1RMB6_9PEZI</name>
<keyword evidence="3" id="KW-0496">Mitochondrion</keyword>
<evidence type="ECO:0000313" key="7">
    <source>
        <dbReference type="Proteomes" id="UP001396898"/>
    </source>
</evidence>
<dbReference type="PANTHER" id="PTHR23070">
    <property type="entry name" value="BCS1 AAA-TYPE ATPASE"/>
    <property type="match status" value="1"/>
</dbReference>
<dbReference type="Pfam" id="PF08740">
    <property type="entry name" value="BCS1_N"/>
    <property type="match status" value="1"/>
</dbReference>
<dbReference type="EMBL" id="JAQQWI010000012">
    <property type="protein sequence ID" value="KAK8015937.1"/>
    <property type="molecule type" value="Genomic_DNA"/>
</dbReference>